<protein>
    <recommendedName>
        <fullName evidence="5">Hydrophobin</fullName>
    </recommendedName>
</protein>
<keyword evidence="1" id="KW-0732">Signal</keyword>
<evidence type="ECO:0008006" key="5">
    <source>
        <dbReference type="Google" id="ProtNLM"/>
    </source>
</evidence>
<evidence type="ECO:0000313" key="2">
    <source>
        <dbReference type="EMBL" id="KLU85580.1"/>
    </source>
</evidence>
<sequence length="140" mass="14626">MHPQQILASAAAAVIALSGAAGATPHPQPEALAQLSNTLSVVDPLLSLLAAPPPKLLRTTNPSPQCAAVNGGELQCCRATVAGDIQLVVWLAKIYGYKLNPNDINGLNCDNQLDKCPGVKVCCQVTTMSPLLSLWCQDNN</sequence>
<feature type="signal peptide" evidence="1">
    <location>
        <begin position="1"/>
        <end position="22"/>
    </location>
</feature>
<reference evidence="3" key="4">
    <citation type="journal article" date="2015" name="G3 (Bethesda)">
        <title>Genome sequences of three phytopathogenic species of the Magnaporthaceae family of fungi.</title>
        <authorList>
            <person name="Okagaki L.H."/>
            <person name="Nunes C.C."/>
            <person name="Sailsbery J."/>
            <person name="Clay B."/>
            <person name="Brown D."/>
            <person name="John T."/>
            <person name="Oh Y."/>
            <person name="Young N."/>
            <person name="Fitzgerald M."/>
            <person name="Haas B.J."/>
            <person name="Zeng Q."/>
            <person name="Young S."/>
            <person name="Adiconis X."/>
            <person name="Fan L."/>
            <person name="Levin J.Z."/>
            <person name="Mitchell T.K."/>
            <person name="Okubara P.A."/>
            <person name="Farman M.L."/>
            <person name="Kohn L.M."/>
            <person name="Birren B."/>
            <person name="Ma L.-J."/>
            <person name="Dean R.A."/>
        </authorList>
    </citation>
    <scope>NUCLEOTIDE SEQUENCE</scope>
    <source>
        <strain evidence="3">ATCC 64411 / 73-15</strain>
    </source>
</reference>
<reference evidence="4" key="1">
    <citation type="submission" date="2010-05" db="EMBL/GenBank/DDBJ databases">
        <title>The genome sequence of Magnaporthe poae strain ATCC 64411.</title>
        <authorList>
            <person name="Ma L.-J."/>
            <person name="Dead R."/>
            <person name="Young S."/>
            <person name="Zeng Q."/>
            <person name="Koehrsen M."/>
            <person name="Alvarado L."/>
            <person name="Berlin A."/>
            <person name="Chapman S.B."/>
            <person name="Chen Z."/>
            <person name="Freedman E."/>
            <person name="Gellesch M."/>
            <person name="Goldberg J."/>
            <person name="Griggs A."/>
            <person name="Gujja S."/>
            <person name="Heilman E.R."/>
            <person name="Heiman D."/>
            <person name="Hepburn T."/>
            <person name="Howarth C."/>
            <person name="Jen D."/>
            <person name="Larson L."/>
            <person name="Mehta T."/>
            <person name="Neiman D."/>
            <person name="Pearson M."/>
            <person name="Roberts A."/>
            <person name="Saif S."/>
            <person name="Shea T."/>
            <person name="Shenoy N."/>
            <person name="Sisk P."/>
            <person name="Stolte C."/>
            <person name="Sykes S."/>
            <person name="Walk T."/>
            <person name="White J."/>
            <person name="Yandava C."/>
            <person name="Haas B."/>
            <person name="Nusbaum C."/>
            <person name="Birren B."/>
        </authorList>
    </citation>
    <scope>NUCLEOTIDE SEQUENCE [LARGE SCALE GENOMIC DNA]</scope>
    <source>
        <strain evidence="4">ATCC 64411 / 73-15</strain>
    </source>
</reference>
<reference evidence="3" key="5">
    <citation type="submission" date="2015-06" db="UniProtKB">
        <authorList>
            <consortium name="EnsemblFungi"/>
        </authorList>
    </citation>
    <scope>IDENTIFICATION</scope>
    <source>
        <strain evidence="3">ATCC 64411</strain>
    </source>
</reference>
<feature type="chain" id="PRO_5009385436" description="Hydrophobin" evidence="1">
    <location>
        <begin position="23"/>
        <end position="140"/>
    </location>
</feature>
<reference evidence="2" key="2">
    <citation type="submission" date="2010-05" db="EMBL/GenBank/DDBJ databases">
        <title>The Genome Sequence of Magnaporthe poae strain ATCC 64411.</title>
        <authorList>
            <consortium name="The Broad Institute Genome Sequencing Platform"/>
            <consortium name="Broad Institute Genome Sequencing Center for Infectious Disease"/>
            <person name="Ma L.-J."/>
            <person name="Dead R."/>
            <person name="Young S."/>
            <person name="Zeng Q."/>
            <person name="Koehrsen M."/>
            <person name="Alvarado L."/>
            <person name="Berlin A."/>
            <person name="Chapman S.B."/>
            <person name="Chen Z."/>
            <person name="Freedman E."/>
            <person name="Gellesch M."/>
            <person name="Goldberg J."/>
            <person name="Griggs A."/>
            <person name="Gujja S."/>
            <person name="Heilman E.R."/>
            <person name="Heiman D."/>
            <person name="Hepburn T."/>
            <person name="Howarth C."/>
            <person name="Jen D."/>
            <person name="Larson L."/>
            <person name="Mehta T."/>
            <person name="Neiman D."/>
            <person name="Pearson M."/>
            <person name="Roberts A."/>
            <person name="Saif S."/>
            <person name="Shea T."/>
            <person name="Shenoy N."/>
            <person name="Sisk P."/>
            <person name="Stolte C."/>
            <person name="Sykes S."/>
            <person name="Walk T."/>
            <person name="White J."/>
            <person name="Yandava C."/>
            <person name="Haas B."/>
            <person name="Nusbaum C."/>
            <person name="Birren B."/>
        </authorList>
    </citation>
    <scope>NUCLEOTIDE SEQUENCE</scope>
    <source>
        <strain evidence="2">ATCC 64411</strain>
    </source>
</reference>
<proteinExistence type="predicted"/>
<dbReference type="eggNOG" id="ENOG502SX27">
    <property type="taxonomic scope" value="Eukaryota"/>
</dbReference>
<dbReference type="EMBL" id="ADBL01001078">
    <property type="status" value="NOT_ANNOTATED_CDS"/>
    <property type="molecule type" value="Genomic_DNA"/>
</dbReference>
<evidence type="ECO:0000256" key="1">
    <source>
        <dbReference type="SAM" id="SignalP"/>
    </source>
</evidence>
<accession>A0A0C4DX65</accession>
<evidence type="ECO:0000313" key="3">
    <source>
        <dbReference type="EnsemblFungi" id="MAPG_04603T0"/>
    </source>
</evidence>
<organism evidence="3 4">
    <name type="scientific">Magnaporthiopsis poae (strain ATCC 64411 / 73-15)</name>
    <name type="common">Kentucky bluegrass fungus</name>
    <name type="synonym">Magnaporthe poae</name>
    <dbReference type="NCBI Taxonomy" id="644358"/>
    <lineage>
        <taxon>Eukaryota</taxon>
        <taxon>Fungi</taxon>
        <taxon>Dikarya</taxon>
        <taxon>Ascomycota</taxon>
        <taxon>Pezizomycotina</taxon>
        <taxon>Sordariomycetes</taxon>
        <taxon>Sordariomycetidae</taxon>
        <taxon>Magnaporthales</taxon>
        <taxon>Magnaporthaceae</taxon>
        <taxon>Magnaporthiopsis</taxon>
    </lineage>
</organism>
<dbReference type="EMBL" id="GL876968">
    <property type="protein sequence ID" value="KLU85580.1"/>
    <property type="molecule type" value="Genomic_DNA"/>
</dbReference>
<dbReference type="VEuPathDB" id="FungiDB:MAPG_04603"/>
<evidence type="ECO:0000313" key="4">
    <source>
        <dbReference type="Proteomes" id="UP000011715"/>
    </source>
</evidence>
<dbReference type="OrthoDB" id="5189319at2759"/>
<name>A0A0C4DX65_MAGP6</name>
<gene>
    <name evidence="2" type="ORF">MAPG_04603</name>
</gene>
<dbReference type="OMA" id="VCCQVTT"/>
<keyword evidence="4" id="KW-1185">Reference proteome</keyword>
<dbReference type="AlphaFoldDB" id="A0A0C4DX65"/>
<dbReference type="EnsemblFungi" id="MAPG_04603T0">
    <property type="protein sequence ID" value="MAPG_04603T0"/>
    <property type="gene ID" value="MAPG_04603"/>
</dbReference>
<reference evidence="2" key="3">
    <citation type="submission" date="2011-03" db="EMBL/GenBank/DDBJ databases">
        <title>Annotation of Magnaporthe poae ATCC 64411.</title>
        <authorList>
            <person name="Ma L.-J."/>
            <person name="Dead R."/>
            <person name="Young S.K."/>
            <person name="Zeng Q."/>
            <person name="Gargeya S."/>
            <person name="Fitzgerald M."/>
            <person name="Haas B."/>
            <person name="Abouelleil A."/>
            <person name="Alvarado L."/>
            <person name="Arachchi H.M."/>
            <person name="Berlin A."/>
            <person name="Brown A."/>
            <person name="Chapman S.B."/>
            <person name="Chen Z."/>
            <person name="Dunbar C."/>
            <person name="Freedman E."/>
            <person name="Gearin G."/>
            <person name="Gellesch M."/>
            <person name="Goldberg J."/>
            <person name="Griggs A."/>
            <person name="Gujja S."/>
            <person name="Heiman D."/>
            <person name="Howarth C."/>
            <person name="Larson L."/>
            <person name="Lui A."/>
            <person name="MacDonald P.J.P."/>
            <person name="Mehta T."/>
            <person name="Montmayeur A."/>
            <person name="Murphy C."/>
            <person name="Neiman D."/>
            <person name="Pearson M."/>
            <person name="Priest M."/>
            <person name="Roberts A."/>
            <person name="Saif S."/>
            <person name="Shea T."/>
            <person name="Shenoy N."/>
            <person name="Sisk P."/>
            <person name="Stolte C."/>
            <person name="Sykes S."/>
            <person name="Yandava C."/>
            <person name="Wortman J."/>
            <person name="Nusbaum C."/>
            <person name="Birren B."/>
        </authorList>
    </citation>
    <scope>NUCLEOTIDE SEQUENCE</scope>
    <source>
        <strain evidence="2">ATCC 64411</strain>
    </source>
</reference>
<dbReference type="Proteomes" id="UP000011715">
    <property type="component" value="Unassembled WGS sequence"/>
</dbReference>